<dbReference type="AlphaFoldDB" id="A0A5C8GGU2"/>
<dbReference type="PROSITE" id="PS51257">
    <property type="entry name" value="PROKAR_LIPOPROTEIN"/>
    <property type="match status" value="1"/>
</dbReference>
<dbReference type="Proteomes" id="UP000322188">
    <property type="component" value="Unassembled WGS sequence"/>
</dbReference>
<name>A0A5C8GGU2_9SPIR</name>
<sequence length="149" mass="16121">MKNSKNKKLFTYMVVGALVIALSISCKSNEEPEVNRLHSNHPPAGNYENSSGATATVTIKDGGCNIAGKAIDSGKKQQDYDVTITKWYRGDGSDFNSFNPRVGGNGEGKVTTPSGNTYFNVFYVSDGIISLSFEYNSVSYSALDLKKVN</sequence>
<reference evidence="2 3" key="1">
    <citation type="journal article" date="1992" name="Lakartidningen">
        <title>[Penicillin V and not amoxicillin is the first choice preparation in acute otitis].</title>
        <authorList>
            <person name="Kamme C."/>
            <person name="Lundgren K."/>
            <person name="Prellner K."/>
        </authorList>
    </citation>
    <scope>NUCLEOTIDE SEQUENCE [LARGE SCALE GENOMIC DNA]</scope>
    <source>
        <strain evidence="2 3">PC2022III</strain>
    </source>
</reference>
<evidence type="ECO:0000256" key="1">
    <source>
        <dbReference type="SAM" id="SignalP"/>
    </source>
</evidence>
<dbReference type="GeneID" id="61066212"/>
<keyword evidence="1" id="KW-0732">Signal</keyword>
<feature type="chain" id="PRO_5023109104" description="Lipoprotein" evidence="1">
    <location>
        <begin position="29"/>
        <end position="149"/>
    </location>
</feature>
<evidence type="ECO:0000313" key="3">
    <source>
        <dbReference type="Proteomes" id="UP000322188"/>
    </source>
</evidence>
<evidence type="ECO:0008006" key="4">
    <source>
        <dbReference type="Google" id="ProtNLM"/>
    </source>
</evidence>
<dbReference type="EMBL" id="SAYK01000003">
    <property type="protein sequence ID" value="TXJ61170.1"/>
    <property type="molecule type" value="Genomic_DNA"/>
</dbReference>
<dbReference type="RefSeq" id="WP_147559874.1">
    <property type="nucleotide sequence ID" value="NZ_SAYK01000003.1"/>
</dbReference>
<organism evidence="2 3">
    <name type="scientific">Brachyspira aalborgi</name>
    <dbReference type="NCBI Taxonomy" id="29522"/>
    <lineage>
        <taxon>Bacteria</taxon>
        <taxon>Pseudomonadati</taxon>
        <taxon>Spirochaetota</taxon>
        <taxon>Spirochaetia</taxon>
        <taxon>Brachyspirales</taxon>
        <taxon>Brachyspiraceae</taxon>
        <taxon>Brachyspira</taxon>
    </lineage>
</organism>
<comment type="caution">
    <text evidence="2">The sequence shown here is derived from an EMBL/GenBank/DDBJ whole genome shotgun (WGS) entry which is preliminary data.</text>
</comment>
<accession>A0A5C8GGU2</accession>
<feature type="signal peptide" evidence="1">
    <location>
        <begin position="1"/>
        <end position="28"/>
    </location>
</feature>
<gene>
    <name evidence="2" type="ORF">EPJ74_02735</name>
</gene>
<protein>
    <recommendedName>
        <fullName evidence="4">Lipoprotein</fullName>
    </recommendedName>
</protein>
<evidence type="ECO:0000313" key="2">
    <source>
        <dbReference type="EMBL" id="TXJ61170.1"/>
    </source>
</evidence>
<proteinExistence type="predicted"/>